<dbReference type="GO" id="GO:0009734">
    <property type="term" value="P:auxin-activated signaling pathway"/>
    <property type="evidence" value="ECO:0007669"/>
    <property type="project" value="UniProtKB-KW"/>
</dbReference>
<evidence type="ECO:0000313" key="9">
    <source>
        <dbReference type="Proteomes" id="UP000504609"/>
    </source>
</evidence>
<sequence>MPPKAQFPFIFMWVFLLIHFHFSHSSISPKIPLMSFNSSIYIAFYTKVCTISSPFRRTKMSLSSSEMINKKMFHHRRASKELEVFEAARYFSDYNETSATMNSFSTKFTPKVKKKDKGWIKGRISLDMQVKNILNLPEHFPQHSYNVEKHVTKEKKYKQPSSPGGRLASFLNSLFSHSSSKKKKSKLFAQSVEDIAEDESRTSKRRISISHFRSSNAAATDAKFIYSSSPGNNSGFRTPPPHVQTPTKSYKELLSFSKFTRHVKSAETLEKRASKQKKKNLSNCSSEKDRVWVEKPLGDEEMKKKLKKFEHDINIIDDIDDDDGGETDSSSDLFELQIYDLDYYSNGLPVYESTDIDSIKRRNSISNGVC</sequence>
<keyword evidence="7" id="KW-0927">Auxin signaling pathway</keyword>
<evidence type="ECO:0000256" key="1">
    <source>
        <dbReference type="ARBA" id="ARBA00002281"/>
    </source>
</evidence>
<keyword evidence="9" id="KW-1185">Reference proteome</keyword>
<dbReference type="RefSeq" id="XP_022962218.1">
    <property type="nucleotide sequence ID" value="XM_023106450.1"/>
</dbReference>
<comment type="subcellular location">
    <subcellularLocation>
        <location evidence="2">Cell membrane</location>
    </subcellularLocation>
</comment>
<dbReference type="PANTHER" id="PTHR33541">
    <property type="entry name" value="PROTEIN BIG GRAIN 1-LIKE A-RELATED"/>
    <property type="match status" value="1"/>
</dbReference>
<protein>
    <submittedName>
        <fullName evidence="10">Protein BIG GRAIN 1-like E</fullName>
    </submittedName>
</protein>
<evidence type="ECO:0000313" key="10">
    <source>
        <dbReference type="RefSeq" id="XP_022962218.1"/>
    </source>
</evidence>
<keyword evidence="6" id="KW-0472">Membrane</keyword>
<dbReference type="AlphaFoldDB" id="A0A6J1HE67"/>
<keyword evidence="8" id="KW-0732">Signal</keyword>
<organism evidence="9 10">
    <name type="scientific">Cucurbita moschata</name>
    <name type="common">Winter crookneck squash</name>
    <name type="synonym">Cucurbita pepo var. moschata</name>
    <dbReference type="NCBI Taxonomy" id="3662"/>
    <lineage>
        <taxon>Eukaryota</taxon>
        <taxon>Viridiplantae</taxon>
        <taxon>Streptophyta</taxon>
        <taxon>Embryophyta</taxon>
        <taxon>Tracheophyta</taxon>
        <taxon>Spermatophyta</taxon>
        <taxon>Magnoliopsida</taxon>
        <taxon>eudicotyledons</taxon>
        <taxon>Gunneridae</taxon>
        <taxon>Pentapetalae</taxon>
        <taxon>rosids</taxon>
        <taxon>fabids</taxon>
        <taxon>Cucurbitales</taxon>
        <taxon>Cucurbitaceae</taxon>
        <taxon>Cucurbiteae</taxon>
        <taxon>Cucurbita</taxon>
    </lineage>
</organism>
<name>A0A6J1HE67_CUCMO</name>
<reference evidence="10" key="1">
    <citation type="submission" date="2025-08" db="UniProtKB">
        <authorList>
            <consortium name="RefSeq"/>
        </authorList>
    </citation>
    <scope>IDENTIFICATION</scope>
    <source>
        <tissue evidence="10">Young leaves</tissue>
    </source>
</reference>
<evidence type="ECO:0000256" key="6">
    <source>
        <dbReference type="ARBA" id="ARBA00023136"/>
    </source>
</evidence>
<evidence type="ECO:0000256" key="5">
    <source>
        <dbReference type="ARBA" id="ARBA00022475"/>
    </source>
</evidence>
<dbReference type="Proteomes" id="UP000504609">
    <property type="component" value="Unplaced"/>
</dbReference>
<evidence type="ECO:0000256" key="4">
    <source>
        <dbReference type="ARBA" id="ARBA00022448"/>
    </source>
</evidence>
<comment type="function">
    <text evidence="1">Involved in auxin transport. Regulator of the auxin signaling pathway.</text>
</comment>
<proteinExistence type="inferred from homology"/>
<comment type="similarity">
    <text evidence="3">Belongs to the BIG GRAIN 1 (BG1) plant protein family.</text>
</comment>
<keyword evidence="4" id="KW-0813">Transport</keyword>
<evidence type="ECO:0000256" key="7">
    <source>
        <dbReference type="ARBA" id="ARBA00023294"/>
    </source>
</evidence>
<dbReference type="InterPro" id="IPR039621">
    <property type="entry name" value="BG1-like"/>
</dbReference>
<dbReference type="PANTHER" id="PTHR33541:SF11">
    <property type="entry name" value="PROTEIN BIG GRAIN 1-LIKE E"/>
    <property type="match status" value="1"/>
</dbReference>
<feature type="signal peptide" evidence="8">
    <location>
        <begin position="1"/>
        <end position="25"/>
    </location>
</feature>
<evidence type="ECO:0000256" key="3">
    <source>
        <dbReference type="ARBA" id="ARBA00010067"/>
    </source>
</evidence>
<accession>A0A6J1HE67</accession>
<gene>
    <name evidence="10" type="primary">LOC111462734</name>
</gene>
<evidence type="ECO:0000256" key="2">
    <source>
        <dbReference type="ARBA" id="ARBA00004236"/>
    </source>
</evidence>
<dbReference type="GO" id="GO:0005886">
    <property type="term" value="C:plasma membrane"/>
    <property type="evidence" value="ECO:0007669"/>
    <property type="project" value="UniProtKB-SubCell"/>
</dbReference>
<evidence type="ECO:0000256" key="8">
    <source>
        <dbReference type="SAM" id="SignalP"/>
    </source>
</evidence>
<keyword evidence="5" id="KW-1003">Cell membrane</keyword>
<feature type="chain" id="PRO_5027066289" evidence="8">
    <location>
        <begin position="26"/>
        <end position="370"/>
    </location>
</feature>
<dbReference type="GeneID" id="111462734"/>
<dbReference type="KEGG" id="cmos:111462734"/>